<dbReference type="InterPro" id="IPR011008">
    <property type="entry name" value="Dimeric_a/b-barrel"/>
</dbReference>
<name>A0A6I4MLL8_9ACTN</name>
<gene>
    <name evidence="1" type="ORF">F8568_031765</name>
</gene>
<evidence type="ECO:0000313" key="2">
    <source>
        <dbReference type="Proteomes" id="UP000462055"/>
    </source>
</evidence>
<dbReference type="AlphaFoldDB" id="A0A6I4MLL8"/>
<keyword evidence="2" id="KW-1185">Reference proteome</keyword>
<sequence>MSKKILTVFTEPVSPEREAEFDKWYSETHVPDVTAIPGVLSVRRFKLPDAEATGAGLADGRRYLAIYELDVDDTRKLDEEMTARITDGRFSMSDALTMDPAPVTVYWDEIPLP</sequence>
<dbReference type="Proteomes" id="UP000462055">
    <property type="component" value="Unassembled WGS sequence"/>
</dbReference>
<evidence type="ECO:0000313" key="1">
    <source>
        <dbReference type="EMBL" id="MWA04867.1"/>
    </source>
</evidence>
<dbReference type="RefSeq" id="WP_151597369.1">
    <property type="nucleotide sequence ID" value="NZ_WBMS02000031.1"/>
</dbReference>
<accession>A0A6I4MLL8</accession>
<dbReference type="SUPFAM" id="SSF54909">
    <property type="entry name" value="Dimeric alpha+beta barrel"/>
    <property type="match status" value="1"/>
</dbReference>
<evidence type="ECO:0008006" key="3">
    <source>
        <dbReference type="Google" id="ProtNLM"/>
    </source>
</evidence>
<reference evidence="1" key="1">
    <citation type="submission" date="2019-12" db="EMBL/GenBank/DDBJ databases">
        <title>Actinomadura physcomitrii sp. nov., a novel actinomycete isolated from moss [Physcomitrium sphaericum (Ludw) Fuernr].</title>
        <authorList>
            <person name="Zhuang X."/>
        </authorList>
    </citation>
    <scope>NUCLEOTIDE SEQUENCE [LARGE SCALE GENOMIC DNA]</scope>
    <source>
        <strain evidence="1">LD22</strain>
    </source>
</reference>
<dbReference type="Gene3D" id="3.30.70.100">
    <property type="match status" value="1"/>
</dbReference>
<organism evidence="1 2">
    <name type="scientific">Actinomadura physcomitrii</name>
    <dbReference type="NCBI Taxonomy" id="2650748"/>
    <lineage>
        <taxon>Bacteria</taxon>
        <taxon>Bacillati</taxon>
        <taxon>Actinomycetota</taxon>
        <taxon>Actinomycetes</taxon>
        <taxon>Streptosporangiales</taxon>
        <taxon>Thermomonosporaceae</taxon>
        <taxon>Actinomadura</taxon>
    </lineage>
</organism>
<protein>
    <recommendedName>
        <fullName evidence="3">EthD family reductase</fullName>
    </recommendedName>
</protein>
<comment type="caution">
    <text evidence="1">The sequence shown here is derived from an EMBL/GenBank/DDBJ whole genome shotgun (WGS) entry which is preliminary data.</text>
</comment>
<proteinExistence type="predicted"/>
<dbReference type="EMBL" id="WBMS02000031">
    <property type="protein sequence ID" value="MWA04867.1"/>
    <property type="molecule type" value="Genomic_DNA"/>
</dbReference>